<dbReference type="SMR" id="A2D9Y7"/>
<dbReference type="OrthoDB" id="29145at2759"/>
<dbReference type="STRING" id="5722.A2D9Y7"/>
<gene>
    <name evidence="4" type="ORF">TVAG_475630</name>
</gene>
<evidence type="ECO:0000313" key="4">
    <source>
        <dbReference type="EMBL" id="EAY22635.1"/>
    </source>
</evidence>
<dbReference type="InterPro" id="IPR011989">
    <property type="entry name" value="ARM-like"/>
</dbReference>
<name>A2D9Y7_TRIV3</name>
<evidence type="ECO:0000256" key="3">
    <source>
        <dbReference type="ARBA" id="ARBA00022927"/>
    </source>
</evidence>
<keyword evidence="3" id="KW-0653">Protein transport</keyword>
<dbReference type="InterPro" id="IPR016024">
    <property type="entry name" value="ARM-type_fold"/>
</dbReference>
<evidence type="ECO:0000256" key="2">
    <source>
        <dbReference type="ARBA" id="ARBA00022448"/>
    </source>
</evidence>
<proteinExistence type="inferred from homology"/>
<dbReference type="Gene3D" id="1.25.10.10">
    <property type="entry name" value="Leucine-rich Repeat Variant"/>
    <property type="match status" value="1"/>
</dbReference>
<organism evidence="4 5">
    <name type="scientific">Trichomonas vaginalis (strain ATCC PRA-98 / G3)</name>
    <dbReference type="NCBI Taxonomy" id="412133"/>
    <lineage>
        <taxon>Eukaryota</taxon>
        <taxon>Metamonada</taxon>
        <taxon>Parabasalia</taxon>
        <taxon>Trichomonadida</taxon>
        <taxon>Trichomonadidae</taxon>
        <taxon>Trichomonas</taxon>
    </lineage>
</organism>
<dbReference type="SUPFAM" id="SSF48371">
    <property type="entry name" value="ARM repeat"/>
    <property type="match status" value="1"/>
</dbReference>
<protein>
    <recommendedName>
        <fullName evidence="6">Importin subunit alpha</fullName>
    </recommendedName>
</protein>
<dbReference type="Proteomes" id="UP000001542">
    <property type="component" value="Unassembled WGS sequence"/>
</dbReference>
<reference evidence="4" key="1">
    <citation type="submission" date="2006-10" db="EMBL/GenBank/DDBJ databases">
        <authorList>
            <person name="Amadeo P."/>
            <person name="Zhao Q."/>
            <person name="Wortman J."/>
            <person name="Fraser-Liggett C."/>
            <person name="Carlton J."/>
        </authorList>
    </citation>
    <scope>NUCLEOTIDE SEQUENCE</scope>
    <source>
        <strain evidence="4">G3</strain>
    </source>
</reference>
<dbReference type="InParanoid" id="A2D9Y7"/>
<reference evidence="4" key="2">
    <citation type="journal article" date="2007" name="Science">
        <title>Draft genome sequence of the sexually transmitted pathogen Trichomonas vaginalis.</title>
        <authorList>
            <person name="Carlton J.M."/>
            <person name="Hirt R.P."/>
            <person name="Silva J.C."/>
            <person name="Delcher A.L."/>
            <person name="Schatz M."/>
            <person name="Zhao Q."/>
            <person name="Wortman J.R."/>
            <person name="Bidwell S.L."/>
            <person name="Alsmark U.C.M."/>
            <person name="Besteiro S."/>
            <person name="Sicheritz-Ponten T."/>
            <person name="Noel C.J."/>
            <person name="Dacks J.B."/>
            <person name="Foster P.G."/>
            <person name="Simillion C."/>
            <person name="Van de Peer Y."/>
            <person name="Miranda-Saavedra D."/>
            <person name="Barton G.J."/>
            <person name="Westrop G.D."/>
            <person name="Mueller S."/>
            <person name="Dessi D."/>
            <person name="Fiori P.L."/>
            <person name="Ren Q."/>
            <person name="Paulsen I."/>
            <person name="Zhang H."/>
            <person name="Bastida-Corcuera F.D."/>
            <person name="Simoes-Barbosa A."/>
            <person name="Brown M.T."/>
            <person name="Hayes R.D."/>
            <person name="Mukherjee M."/>
            <person name="Okumura C.Y."/>
            <person name="Schneider R."/>
            <person name="Smith A.J."/>
            <person name="Vanacova S."/>
            <person name="Villalvazo M."/>
            <person name="Haas B.J."/>
            <person name="Pertea M."/>
            <person name="Feldblyum T.V."/>
            <person name="Utterback T.R."/>
            <person name="Shu C.L."/>
            <person name="Osoegawa K."/>
            <person name="de Jong P.J."/>
            <person name="Hrdy I."/>
            <person name="Horvathova L."/>
            <person name="Zubacova Z."/>
            <person name="Dolezal P."/>
            <person name="Malik S.B."/>
            <person name="Logsdon J.M. Jr."/>
            <person name="Henze K."/>
            <person name="Gupta A."/>
            <person name="Wang C.C."/>
            <person name="Dunne R.L."/>
            <person name="Upcroft J.A."/>
            <person name="Upcroft P."/>
            <person name="White O."/>
            <person name="Salzberg S.L."/>
            <person name="Tang P."/>
            <person name="Chiu C.-H."/>
            <person name="Lee Y.-S."/>
            <person name="Embley T.M."/>
            <person name="Coombs G.H."/>
            <person name="Mottram J.C."/>
            <person name="Tachezy J."/>
            <person name="Fraser-Liggett C.M."/>
            <person name="Johnson P.J."/>
        </authorList>
    </citation>
    <scope>NUCLEOTIDE SEQUENCE [LARGE SCALE GENOMIC DNA]</scope>
    <source>
        <strain evidence="4">G3</strain>
    </source>
</reference>
<evidence type="ECO:0000256" key="1">
    <source>
        <dbReference type="ARBA" id="ARBA00010394"/>
    </source>
</evidence>
<dbReference type="AlphaFoldDB" id="A2D9Y7"/>
<dbReference type="GO" id="GO:0015031">
    <property type="term" value="P:protein transport"/>
    <property type="evidence" value="ECO:0007669"/>
    <property type="project" value="UniProtKB-KW"/>
</dbReference>
<dbReference type="RefSeq" id="XP_001583621.1">
    <property type="nucleotide sequence ID" value="XM_001583571.1"/>
</dbReference>
<keyword evidence="2" id="KW-0813">Transport</keyword>
<dbReference type="VEuPathDB" id="TrichDB:TVAGG3_0265580"/>
<accession>A2D9Y7</accession>
<sequence>MSCDSLSDLGLNGHFGQTGATITGYFNQLSKERTSLTLKIRRESFNAMNVLLKRDLKVPKPKVLNSDKDTPLLQPENAIAALQSDSENTILTFLNEFIINVQANSKSVSRLVSNENFITNLTELFNNEYSSLTTIALFQVTAIIFQQSKLNRQLVDSDIIATLSSLILADESDITTPLIALIGSIAASSAYARDALLCFGIHFSLIDKIKQTEDESLKEATGKCLCIIFGGPHPYSSDVVHDCIQSLIQLLENASIPLIQSILTILIDMTNKVTETVYLIYDLGLFPFVIETLQNPELRTVALALCGNLTVSQPMQAKKFMDLGLYDILMNVMSDDDDAPYALWILSNLLDSIPTVILPLLTMEMILQCVQATETSTSEFKQEVTYFVGTIIIVAGTEISLLFLRQEIFDLLVEMLGCGIYNIIVRCIDSLQKIALSSISTGHCDQYSNLIHATDFPDRVEELDDSDNPIYHDKIESLQKTIEDVENQ</sequence>
<keyword evidence="5" id="KW-1185">Reference proteome</keyword>
<evidence type="ECO:0000313" key="5">
    <source>
        <dbReference type="Proteomes" id="UP000001542"/>
    </source>
</evidence>
<comment type="similarity">
    <text evidence="1">Belongs to the importin alpha family.</text>
</comment>
<dbReference type="VEuPathDB" id="TrichDB:TVAG_475630"/>
<dbReference type="OMA" id="NDNNMQF"/>
<dbReference type="KEGG" id="tva:5468193"/>
<dbReference type="PANTHER" id="PTHR23316">
    <property type="entry name" value="IMPORTIN ALPHA"/>
    <property type="match status" value="1"/>
</dbReference>
<evidence type="ECO:0008006" key="6">
    <source>
        <dbReference type="Google" id="ProtNLM"/>
    </source>
</evidence>
<dbReference type="EMBL" id="DS113182">
    <property type="protein sequence ID" value="EAY22635.1"/>
    <property type="molecule type" value="Genomic_DNA"/>
</dbReference>
<dbReference type="eggNOG" id="KOG0166">
    <property type="taxonomic scope" value="Eukaryota"/>
</dbReference>